<keyword evidence="7" id="KW-0472">Membrane</keyword>
<evidence type="ECO:0000313" key="10">
    <source>
        <dbReference type="Proteomes" id="UP001217963"/>
    </source>
</evidence>
<keyword evidence="1 6" id="KW-0645">Protease</keyword>
<dbReference type="GO" id="GO:0008237">
    <property type="term" value="F:metallopeptidase activity"/>
    <property type="evidence" value="ECO:0007669"/>
    <property type="project" value="UniProtKB-KW"/>
</dbReference>
<feature type="transmembrane region" description="Helical" evidence="7">
    <location>
        <begin position="336"/>
        <end position="356"/>
    </location>
</feature>
<dbReference type="EMBL" id="CP119066">
    <property type="protein sequence ID" value="WEL38697.1"/>
    <property type="molecule type" value="Genomic_DNA"/>
</dbReference>
<feature type="transmembrane region" description="Helical" evidence="7">
    <location>
        <begin position="130"/>
        <end position="147"/>
    </location>
</feature>
<accession>A0ABY8CNZ2</accession>
<feature type="domain" description="Peptidase M48" evidence="8">
    <location>
        <begin position="235"/>
        <end position="417"/>
    </location>
</feature>
<sequence length="420" mass="47889">MDSIGVTVPKLRRTFVSVMCRKTRGAFLLFSMIRFAGVAWETRFQYLCAEHLKKGELWFEPDTCTGKIVAKTDSFFELQLRASDSRLKNMYKEVKGLAVYISAVLLIFSSKARRKVTKLSEFLKIPNHEITLLILLVSTITLLEKLIGIKFTLAKTAYSIRYIDSPFNLLAFFLVELPLLMCLAMKLFELLGRKLIVMFYIVLVADNLLDTFWCARVDKARLERVPLKIFPPKLQEMIKSEGMEESIYRVKDSKKTNASQVGFGSFKRIEIQGDFSKDTKKLYPVLFHEIGHSIDNIILKRKILSHLIVACEVLVFISIYTKGSKAFGFSDMSSEAFVLAMFAMYLILGRPLVLIISNVYAQRSELFADEVARANGYGKELSQALLDMCLEYNSPVDATFLFNAITSLHPTTRERIDRCG</sequence>
<comment type="similarity">
    <text evidence="6">Belongs to the peptidase M48 family.</text>
</comment>
<keyword evidence="7" id="KW-0812">Transmembrane</keyword>
<keyword evidence="2" id="KW-0479">Metal-binding</keyword>
<dbReference type="Proteomes" id="UP001217963">
    <property type="component" value="Chromosome V"/>
</dbReference>
<keyword evidence="5 6" id="KW-0482">Metalloprotease</keyword>
<evidence type="ECO:0000256" key="2">
    <source>
        <dbReference type="ARBA" id="ARBA00022723"/>
    </source>
</evidence>
<keyword evidence="3 6" id="KW-0378">Hydrolase</keyword>
<feature type="transmembrane region" description="Helical" evidence="7">
    <location>
        <begin position="303"/>
        <end position="321"/>
    </location>
</feature>
<reference evidence="9 10" key="1">
    <citation type="submission" date="2023-02" db="EMBL/GenBank/DDBJ databases">
        <title>Encephalitozoon hellem ATCC 50451 complete genome.</title>
        <authorList>
            <person name="Mascarenhas dos Santos A.C."/>
            <person name="Julian A.T."/>
            <person name="Pombert J.-F."/>
        </authorList>
    </citation>
    <scope>NUCLEOTIDE SEQUENCE [LARGE SCALE GENOMIC DNA]</scope>
    <source>
        <strain evidence="9 10">ATCC 50451</strain>
    </source>
</reference>
<organism evidence="9 10">
    <name type="scientific">Encephalitozoon hellem</name>
    <name type="common">Microsporidian parasite</name>
    <dbReference type="NCBI Taxonomy" id="27973"/>
    <lineage>
        <taxon>Eukaryota</taxon>
        <taxon>Fungi</taxon>
        <taxon>Fungi incertae sedis</taxon>
        <taxon>Microsporidia</taxon>
        <taxon>Unikaryonidae</taxon>
        <taxon>Encephalitozoon</taxon>
    </lineage>
</organism>
<evidence type="ECO:0000256" key="4">
    <source>
        <dbReference type="ARBA" id="ARBA00022833"/>
    </source>
</evidence>
<keyword evidence="4 6" id="KW-0862">Zinc</keyword>
<evidence type="ECO:0000256" key="5">
    <source>
        <dbReference type="ARBA" id="ARBA00023049"/>
    </source>
</evidence>
<dbReference type="InterPro" id="IPR001915">
    <property type="entry name" value="Peptidase_M48"/>
</dbReference>
<feature type="transmembrane region" description="Helical" evidence="7">
    <location>
        <begin position="94"/>
        <end position="110"/>
    </location>
</feature>
<proteinExistence type="inferred from homology"/>
<protein>
    <submittedName>
        <fullName evidence="9">Zinc metalloprotease</fullName>
    </submittedName>
</protein>
<gene>
    <name evidence="9" type="ORF">PFJ87_05g01680</name>
</gene>
<dbReference type="Pfam" id="PF01435">
    <property type="entry name" value="Peptidase_M48"/>
    <property type="match status" value="1"/>
</dbReference>
<keyword evidence="7" id="KW-1133">Transmembrane helix</keyword>
<evidence type="ECO:0000313" key="9">
    <source>
        <dbReference type="EMBL" id="WEL38697.1"/>
    </source>
</evidence>
<evidence type="ECO:0000256" key="7">
    <source>
        <dbReference type="SAM" id="Phobius"/>
    </source>
</evidence>
<feature type="transmembrane region" description="Helical" evidence="7">
    <location>
        <begin position="194"/>
        <end position="215"/>
    </location>
</feature>
<name>A0ABY8CNZ2_ENCHE</name>
<feature type="transmembrane region" description="Helical" evidence="7">
    <location>
        <begin position="167"/>
        <end position="188"/>
    </location>
</feature>
<evidence type="ECO:0000256" key="6">
    <source>
        <dbReference type="RuleBase" id="RU003983"/>
    </source>
</evidence>
<evidence type="ECO:0000259" key="8">
    <source>
        <dbReference type="Pfam" id="PF01435"/>
    </source>
</evidence>
<keyword evidence="10" id="KW-1185">Reference proteome</keyword>
<evidence type="ECO:0000256" key="1">
    <source>
        <dbReference type="ARBA" id="ARBA00022670"/>
    </source>
</evidence>
<evidence type="ECO:0000256" key="3">
    <source>
        <dbReference type="ARBA" id="ARBA00022801"/>
    </source>
</evidence>
<comment type="cofactor">
    <cofactor evidence="6">
        <name>Zn(2+)</name>
        <dbReference type="ChEBI" id="CHEBI:29105"/>
    </cofactor>
    <text evidence="6">Binds 1 zinc ion per subunit.</text>
</comment>